<sequence>MSLTHLILSIVNTNNRMQVLPPANGKKLWRVKRDSTGNPASLDAKLSLECLNNSLKISAAGKQFMSKRPPLKRPKSKPGMPKDFVFVDLSPVKTSEDEECGSVSSASSSPSYGEKLLPLSMTNDSFSSYDDDSYNNFNLNNTCNYQTQQPVYDNQLLGLGLMNMPTEYPQPSMAEMAMQMQQEQLAFQRFLQFQSQFIQTPQITQTPVMPPLQTPMEHRRSKSTSVPRRKSAGGFQFKTYKGPNTVKKPQMRKHRRCILEPSQKLAAAAAQMAGGVPNDGFNSDINSELEEFLQAPKNEISMDSLEQFDLAYTPLTDLSDFENVDTLHKPIDLDMMHGCDSHLFKEDFDMSSFVSI</sequence>
<feature type="compositionally biased region" description="Basic residues" evidence="1">
    <location>
        <begin position="219"/>
        <end position="231"/>
    </location>
</feature>
<name>A0A1L0G0Y1_9ASCO</name>
<dbReference type="Proteomes" id="UP000182334">
    <property type="component" value="Chromosome II"/>
</dbReference>
<dbReference type="OrthoDB" id="4025787at2759"/>
<organism evidence="2 3">
    <name type="scientific">Sungouiella intermedia</name>
    <dbReference type="NCBI Taxonomy" id="45354"/>
    <lineage>
        <taxon>Eukaryota</taxon>
        <taxon>Fungi</taxon>
        <taxon>Dikarya</taxon>
        <taxon>Ascomycota</taxon>
        <taxon>Saccharomycotina</taxon>
        <taxon>Pichiomycetes</taxon>
        <taxon>Metschnikowiaceae</taxon>
        <taxon>Sungouiella</taxon>
    </lineage>
</organism>
<evidence type="ECO:0000256" key="1">
    <source>
        <dbReference type="SAM" id="MobiDB-lite"/>
    </source>
</evidence>
<keyword evidence="3" id="KW-1185">Reference proteome</keyword>
<evidence type="ECO:0000313" key="3">
    <source>
        <dbReference type="Proteomes" id="UP000182334"/>
    </source>
</evidence>
<feature type="region of interest" description="Disordered" evidence="1">
    <location>
        <begin position="206"/>
        <end position="252"/>
    </location>
</feature>
<dbReference type="EMBL" id="LT635757">
    <property type="protein sequence ID" value="SGZ50341.1"/>
    <property type="molecule type" value="Genomic_DNA"/>
</dbReference>
<proteinExistence type="predicted"/>
<evidence type="ECO:0000313" key="2">
    <source>
        <dbReference type="EMBL" id="SGZ50341.1"/>
    </source>
</evidence>
<reference evidence="2 3" key="1">
    <citation type="submission" date="2016-10" db="EMBL/GenBank/DDBJ databases">
        <authorList>
            <person name="de Groot N.N."/>
        </authorList>
    </citation>
    <scope>NUCLEOTIDE SEQUENCE [LARGE SCALE GENOMIC DNA]</scope>
    <source>
        <strain evidence="2 3">CBS 141442</strain>
    </source>
</reference>
<protein>
    <submittedName>
        <fullName evidence="2">CIC11C00000004676</fullName>
    </submittedName>
</protein>
<gene>
    <name evidence="2" type="ORF">SAMEA4029010_CIC11G00000004676</name>
</gene>
<dbReference type="AlphaFoldDB" id="A0A1L0G0Y1"/>
<accession>A0A1L0G0Y1</accession>